<dbReference type="GO" id="GO:0008855">
    <property type="term" value="F:exodeoxyribonuclease VII activity"/>
    <property type="evidence" value="ECO:0007669"/>
    <property type="project" value="UniProtKB-UniRule"/>
</dbReference>
<dbReference type="Pfam" id="PF02609">
    <property type="entry name" value="Exonuc_VII_S"/>
    <property type="match status" value="1"/>
</dbReference>
<dbReference type="GO" id="GO:0009318">
    <property type="term" value="C:exodeoxyribonuclease VII complex"/>
    <property type="evidence" value="ECO:0007669"/>
    <property type="project" value="UniProtKB-UniRule"/>
</dbReference>
<dbReference type="SUPFAM" id="SSF116842">
    <property type="entry name" value="XseB-like"/>
    <property type="match status" value="1"/>
</dbReference>
<evidence type="ECO:0000313" key="7">
    <source>
        <dbReference type="EMBL" id="HIU36511.1"/>
    </source>
</evidence>
<keyword evidence="4 6" id="KW-0378">Hydrolase</keyword>
<comment type="catalytic activity">
    <reaction evidence="6">
        <text>Exonucleolytic cleavage in either 5'- to 3'- or 3'- to 5'-direction to yield nucleoside 5'-phosphates.</text>
        <dbReference type="EC" id="3.1.11.6"/>
    </reaction>
</comment>
<dbReference type="Gene3D" id="1.10.287.1040">
    <property type="entry name" value="Exonuclease VII, small subunit"/>
    <property type="match status" value="1"/>
</dbReference>
<proteinExistence type="inferred from homology"/>
<dbReference type="PANTHER" id="PTHR34137">
    <property type="entry name" value="EXODEOXYRIBONUCLEASE 7 SMALL SUBUNIT"/>
    <property type="match status" value="1"/>
</dbReference>
<evidence type="ECO:0000313" key="8">
    <source>
        <dbReference type="Proteomes" id="UP000824071"/>
    </source>
</evidence>
<evidence type="ECO:0000256" key="4">
    <source>
        <dbReference type="ARBA" id="ARBA00022801"/>
    </source>
</evidence>
<dbReference type="NCBIfam" id="TIGR01280">
    <property type="entry name" value="xseB"/>
    <property type="match status" value="1"/>
</dbReference>
<comment type="subcellular location">
    <subcellularLocation>
        <location evidence="6">Cytoplasm</location>
    </subcellularLocation>
</comment>
<evidence type="ECO:0000256" key="5">
    <source>
        <dbReference type="ARBA" id="ARBA00022839"/>
    </source>
</evidence>
<dbReference type="EMBL" id="DVMW01000043">
    <property type="protein sequence ID" value="HIU36511.1"/>
    <property type="molecule type" value="Genomic_DNA"/>
</dbReference>
<comment type="function">
    <text evidence="6">Bidirectionally degrades single-stranded DNA into large acid-insoluble oligonucleotides, which are then degraded further into small acid-soluble oligonucleotides.</text>
</comment>
<gene>
    <name evidence="6 7" type="primary">xseB</name>
    <name evidence="7" type="ORF">IAC53_07905</name>
</gene>
<dbReference type="InterPro" id="IPR037004">
    <property type="entry name" value="Exonuc_VII_ssu_sf"/>
</dbReference>
<organism evidence="7 8">
    <name type="scientific">Candidatus Fimenecus excrementigallinarum</name>
    <dbReference type="NCBI Taxonomy" id="2840816"/>
    <lineage>
        <taxon>Bacteria</taxon>
        <taxon>Bacillati</taxon>
        <taxon>Bacillota</taxon>
        <taxon>Clostridia</taxon>
        <taxon>Candidatus Fimenecus</taxon>
    </lineage>
</organism>
<comment type="similarity">
    <text evidence="1 6">Belongs to the XseB family.</text>
</comment>
<dbReference type="PANTHER" id="PTHR34137:SF1">
    <property type="entry name" value="EXODEOXYRIBONUCLEASE 7 SMALL SUBUNIT"/>
    <property type="match status" value="1"/>
</dbReference>
<evidence type="ECO:0000256" key="3">
    <source>
        <dbReference type="ARBA" id="ARBA00022722"/>
    </source>
</evidence>
<reference evidence="7" key="2">
    <citation type="journal article" date="2021" name="PeerJ">
        <title>Extensive microbial diversity within the chicken gut microbiome revealed by metagenomics and culture.</title>
        <authorList>
            <person name="Gilroy R."/>
            <person name="Ravi A."/>
            <person name="Getino M."/>
            <person name="Pursley I."/>
            <person name="Horton D.L."/>
            <person name="Alikhan N.F."/>
            <person name="Baker D."/>
            <person name="Gharbi K."/>
            <person name="Hall N."/>
            <person name="Watson M."/>
            <person name="Adriaenssens E.M."/>
            <person name="Foster-Nyarko E."/>
            <person name="Jarju S."/>
            <person name="Secka A."/>
            <person name="Antonio M."/>
            <person name="Oren A."/>
            <person name="Chaudhuri R.R."/>
            <person name="La Ragione R."/>
            <person name="Hildebrand F."/>
            <person name="Pallen M.J."/>
        </authorList>
    </citation>
    <scope>NUCLEOTIDE SEQUENCE</scope>
    <source>
        <strain evidence="7">ChiGjej1B1-19959</strain>
    </source>
</reference>
<dbReference type="EC" id="3.1.11.6" evidence="6"/>
<keyword evidence="5 6" id="KW-0269">Exonuclease</keyword>
<dbReference type="InterPro" id="IPR003761">
    <property type="entry name" value="Exonuc_VII_S"/>
</dbReference>
<dbReference type="PIRSF" id="PIRSF006488">
    <property type="entry name" value="Exonuc_VII_S"/>
    <property type="match status" value="1"/>
</dbReference>
<keyword evidence="3 6" id="KW-0540">Nuclease</keyword>
<comment type="subunit">
    <text evidence="6">Heterooligomer composed of large and small subunits.</text>
</comment>
<sequence length="68" mass="7601">MEHRTYEQAITRLEEIVKQLESGTAALDDALQLFEEGTKLAAFCSQTLDTAEQKLRTLSEVQKAGDTE</sequence>
<name>A0A9D1IGX3_9FIRM</name>
<reference evidence="7" key="1">
    <citation type="submission" date="2020-10" db="EMBL/GenBank/DDBJ databases">
        <authorList>
            <person name="Gilroy R."/>
        </authorList>
    </citation>
    <scope>NUCLEOTIDE SEQUENCE</scope>
    <source>
        <strain evidence="7">ChiGjej1B1-19959</strain>
    </source>
</reference>
<evidence type="ECO:0000256" key="6">
    <source>
        <dbReference type="HAMAP-Rule" id="MF_00337"/>
    </source>
</evidence>
<dbReference type="GO" id="GO:0005829">
    <property type="term" value="C:cytosol"/>
    <property type="evidence" value="ECO:0007669"/>
    <property type="project" value="TreeGrafter"/>
</dbReference>
<keyword evidence="2 6" id="KW-0963">Cytoplasm</keyword>
<dbReference type="Proteomes" id="UP000824071">
    <property type="component" value="Unassembled WGS sequence"/>
</dbReference>
<dbReference type="HAMAP" id="MF_00337">
    <property type="entry name" value="Exonuc_7_S"/>
    <property type="match status" value="1"/>
</dbReference>
<accession>A0A9D1IGX3</accession>
<evidence type="ECO:0000256" key="1">
    <source>
        <dbReference type="ARBA" id="ARBA00009998"/>
    </source>
</evidence>
<evidence type="ECO:0000256" key="2">
    <source>
        <dbReference type="ARBA" id="ARBA00022490"/>
    </source>
</evidence>
<dbReference type="AlphaFoldDB" id="A0A9D1IGX3"/>
<comment type="caution">
    <text evidence="7">The sequence shown here is derived from an EMBL/GenBank/DDBJ whole genome shotgun (WGS) entry which is preliminary data.</text>
</comment>
<dbReference type="GO" id="GO:0006308">
    <property type="term" value="P:DNA catabolic process"/>
    <property type="evidence" value="ECO:0007669"/>
    <property type="project" value="UniProtKB-UniRule"/>
</dbReference>
<protein>
    <recommendedName>
        <fullName evidence="6">Exodeoxyribonuclease 7 small subunit</fullName>
        <ecNumber evidence="6">3.1.11.6</ecNumber>
    </recommendedName>
    <alternativeName>
        <fullName evidence="6">Exodeoxyribonuclease VII small subunit</fullName>
        <shortName evidence="6">Exonuclease VII small subunit</shortName>
    </alternativeName>
</protein>